<evidence type="ECO:0000256" key="4">
    <source>
        <dbReference type="ARBA" id="ARBA00022496"/>
    </source>
</evidence>
<comment type="function">
    <text evidence="15">Probable transporter of a GTP-driven Fe(2+) uptake system.</text>
</comment>
<gene>
    <name evidence="17" type="primary">feoB</name>
    <name evidence="17" type="ORF">LG651_04135</name>
</gene>
<keyword evidence="7 15" id="KW-1133">Transmembrane helix</keyword>
<feature type="transmembrane region" description="Helical" evidence="15">
    <location>
        <begin position="413"/>
        <end position="439"/>
    </location>
</feature>
<feature type="transmembrane region" description="Helical" evidence="15">
    <location>
        <begin position="679"/>
        <end position="699"/>
    </location>
</feature>
<feature type="transmembrane region" description="Helical" evidence="15">
    <location>
        <begin position="644"/>
        <end position="667"/>
    </location>
</feature>
<dbReference type="SUPFAM" id="SSF52540">
    <property type="entry name" value="P-loop containing nucleoside triphosphate hydrolases"/>
    <property type="match status" value="1"/>
</dbReference>
<feature type="binding site" evidence="13">
    <location>
        <begin position="11"/>
        <end position="18"/>
    </location>
    <ligand>
        <name>GTP</name>
        <dbReference type="ChEBI" id="CHEBI:37565"/>
        <label>1</label>
    </ligand>
</feature>
<keyword evidence="8 15" id="KW-0408">Iron</keyword>
<comment type="caution">
    <text evidence="15">Lacks conserved residue(s) required for the propagation of feature annotation.</text>
</comment>
<evidence type="ECO:0000256" key="13">
    <source>
        <dbReference type="PIRSR" id="PIRSR603373-1"/>
    </source>
</evidence>
<evidence type="ECO:0000313" key="17">
    <source>
        <dbReference type="EMBL" id="MCB4807430.1"/>
    </source>
</evidence>
<feature type="binding site" evidence="14">
    <location>
        <position position="22"/>
    </location>
    <ligand>
        <name>Mg(2+)</name>
        <dbReference type="ChEBI" id="CHEBI:18420"/>
        <label>1</label>
    </ligand>
</feature>
<feature type="transmembrane region" description="Helical" evidence="15">
    <location>
        <begin position="335"/>
        <end position="359"/>
    </location>
</feature>
<protein>
    <recommendedName>
        <fullName evidence="12 15">Ferrous iron transport protein B</fullName>
    </recommendedName>
</protein>
<evidence type="ECO:0000256" key="6">
    <source>
        <dbReference type="ARBA" id="ARBA00022741"/>
    </source>
</evidence>
<dbReference type="InterPro" id="IPR006073">
    <property type="entry name" value="GTP-bd"/>
</dbReference>
<feature type="transmembrane region" description="Helical" evidence="15">
    <location>
        <begin position="279"/>
        <end position="297"/>
    </location>
</feature>
<comment type="caution">
    <text evidence="17">The sequence shown here is derived from an EMBL/GenBank/DDBJ whole genome shotgun (WGS) entry which is preliminary data.</text>
</comment>
<dbReference type="GO" id="GO:0046872">
    <property type="term" value="F:metal ion binding"/>
    <property type="evidence" value="ECO:0007669"/>
    <property type="project" value="UniProtKB-KW"/>
</dbReference>
<dbReference type="GO" id="GO:0015093">
    <property type="term" value="F:ferrous iron transmembrane transporter activity"/>
    <property type="evidence" value="ECO:0007669"/>
    <property type="project" value="UniProtKB-UniRule"/>
</dbReference>
<dbReference type="InterPro" id="IPR050860">
    <property type="entry name" value="FeoB_GTPase"/>
</dbReference>
<evidence type="ECO:0000256" key="9">
    <source>
        <dbReference type="ARBA" id="ARBA00023065"/>
    </source>
</evidence>
<feature type="transmembrane region" description="Helical" evidence="15">
    <location>
        <begin position="451"/>
        <end position="472"/>
    </location>
</feature>
<keyword evidence="5 15" id="KW-0812">Transmembrane</keyword>
<keyword evidence="3" id="KW-1003">Cell membrane</keyword>
<keyword evidence="2 15" id="KW-0813">Transport</keyword>
<feature type="domain" description="FeoB-type G" evidence="16">
    <location>
        <begin position="4"/>
        <end position="171"/>
    </location>
</feature>
<sequence length="700" mass="77900">MSKQINVALIGNPNTGKTSVFNALTGLNQKVGNYPGITVDKKEGICKLPRGLKAHILDLPGTYSLNASSLDESVVIELLLNKNDKDFPDVAVVVTDVENLKRNLLLYTQIKDLEIPTLLVINMADRMVKKGISLNIEHLEAQLHTKIAVVSTRKNEGINELKELITNYGVLNTTPCLNISTIDDAYFSNLKKAFPNQLLYKLWLVITQDVNFGKIQRKDFNDINDFKTKSTADLKRLQQKETIKRYQFINAVLKEGLTIDLSEATDLRIKLDRILTHKVWGYLIFFIILFLMFQAVYDWAGPPTDFIDESFAALADWVKNTLPPGVFTNLLAEGIIAGIGGVMVFIPPIAFLFLFIALLEESGYMSRVVFLMDNIMKRFGLSGKSVVPLISGNACAVPAVMAARNIENWKERLITILVTPFTTCSARLPVYVIIIALVIPEGTFLGMSYKALTLMGLYIIGFLTAIISAYALNKVLKIKSKSYFVMEMPSYKIPLFKNVALSVYEKTRTFILEAGKIILAISIVLWVLASYGPGDNFNNAETIVKTENPTLSETELDDKIAAHKLEYSYIGIVGRAIEPAIRPLGYDWKIGIGLVTSFAAREVFVGTLATIYSVGSANDNEDEDTIKNKMAAETYSNGTKVFTLASGISLLLFYAFAMQCMSTLAIVKRETNSWKWPMLQLVFMSGLAYVTALIAFQFLK</sequence>
<comment type="similarity">
    <text evidence="15">Belongs to the TRAFAC class TrmE-Era-EngA-EngB-Septin-like GTPase superfamily. FeoB GTPase (TC 9.A.8) family.</text>
</comment>
<evidence type="ECO:0000256" key="2">
    <source>
        <dbReference type="ARBA" id="ARBA00022448"/>
    </source>
</evidence>
<evidence type="ECO:0000256" key="14">
    <source>
        <dbReference type="PIRSR" id="PIRSR603373-2"/>
    </source>
</evidence>
<dbReference type="Gene3D" id="3.40.50.300">
    <property type="entry name" value="P-loop containing nucleotide triphosphate hydrolases"/>
    <property type="match status" value="1"/>
</dbReference>
<evidence type="ECO:0000256" key="12">
    <source>
        <dbReference type="NCBIfam" id="TIGR00437"/>
    </source>
</evidence>
<dbReference type="InterPro" id="IPR011640">
    <property type="entry name" value="Fe2_transport_prot_B_C"/>
</dbReference>
<dbReference type="InterPro" id="IPR027417">
    <property type="entry name" value="P-loop_NTPase"/>
</dbReference>
<feature type="binding site" evidence="14">
    <location>
        <position position="23"/>
    </location>
    <ligand>
        <name>Mg(2+)</name>
        <dbReference type="ChEBI" id="CHEBI:18420"/>
        <label>2</label>
    </ligand>
</feature>
<feature type="binding site" evidence="13">
    <location>
        <begin position="58"/>
        <end position="61"/>
    </location>
    <ligand>
        <name>GTP</name>
        <dbReference type="ChEBI" id="CHEBI:37565"/>
        <label>1</label>
    </ligand>
</feature>
<dbReference type="Proteomes" id="UP001139286">
    <property type="component" value="Unassembled WGS sequence"/>
</dbReference>
<dbReference type="GO" id="GO:0005525">
    <property type="term" value="F:GTP binding"/>
    <property type="evidence" value="ECO:0007669"/>
    <property type="project" value="UniProtKB-KW"/>
</dbReference>
<evidence type="ECO:0000259" key="16">
    <source>
        <dbReference type="PROSITE" id="PS51711"/>
    </source>
</evidence>
<evidence type="ECO:0000256" key="8">
    <source>
        <dbReference type="ARBA" id="ARBA00023004"/>
    </source>
</evidence>
<dbReference type="PRINTS" id="PR00326">
    <property type="entry name" value="GTP1OBG"/>
</dbReference>
<dbReference type="NCBIfam" id="TIGR00437">
    <property type="entry name" value="feoB"/>
    <property type="match status" value="1"/>
</dbReference>
<keyword evidence="14" id="KW-0479">Metal-binding</keyword>
<dbReference type="GO" id="GO:0005886">
    <property type="term" value="C:plasma membrane"/>
    <property type="evidence" value="ECO:0007669"/>
    <property type="project" value="UniProtKB-SubCell"/>
</dbReference>
<dbReference type="Pfam" id="PF07664">
    <property type="entry name" value="FeoB_C"/>
    <property type="match status" value="1"/>
</dbReference>
<keyword evidence="18" id="KW-1185">Reference proteome</keyword>
<keyword evidence="14" id="KW-0460">Magnesium</keyword>
<dbReference type="CDD" id="cd01879">
    <property type="entry name" value="FeoB"/>
    <property type="match status" value="1"/>
</dbReference>
<evidence type="ECO:0000256" key="15">
    <source>
        <dbReference type="RuleBase" id="RU362098"/>
    </source>
</evidence>
<organism evidence="17 18">
    <name type="scientific">Neotamlana sargassicola</name>
    <dbReference type="NCBI Taxonomy" id="2883125"/>
    <lineage>
        <taxon>Bacteria</taxon>
        <taxon>Pseudomonadati</taxon>
        <taxon>Bacteroidota</taxon>
        <taxon>Flavobacteriia</taxon>
        <taxon>Flavobacteriales</taxon>
        <taxon>Flavobacteriaceae</taxon>
        <taxon>Neotamlana</taxon>
    </lineage>
</organism>
<dbReference type="PANTHER" id="PTHR43185:SF1">
    <property type="entry name" value="FE(2+) TRANSPORTER FEOB"/>
    <property type="match status" value="1"/>
</dbReference>
<dbReference type="InterPro" id="IPR003373">
    <property type="entry name" value="Fe2_transport_prot-B"/>
</dbReference>
<feature type="binding site" evidence="14">
    <location>
        <position position="26"/>
    </location>
    <ligand>
        <name>Mg(2+)</name>
        <dbReference type="ChEBI" id="CHEBI:18420"/>
        <label>2</label>
    </ligand>
</feature>
<keyword evidence="9" id="KW-0406">Ion transport</keyword>
<dbReference type="AlphaFoldDB" id="A0A9X1I5X4"/>
<feature type="binding site" evidence="13">
    <location>
        <begin position="122"/>
        <end position="125"/>
    </location>
    <ligand>
        <name>GTP</name>
        <dbReference type="ChEBI" id="CHEBI:37565"/>
        <label>1</label>
    </ligand>
</feature>
<proteinExistence type="inferred from homology"/>
<dbReference type="Pfam" id="PF07670">
    <property type="entry name" value="Gate"/>
    <property type="match status" value="2"/>
</dbReference>
<evidence type="ECO:0000256" key="10">
    <source>
        <dbReference type="ARBA" id="ARBA00023134"/>
    </source>
</evidence>
<reference evidence="17" key="1">
    <citation type="submission" date="2021-10" db="EMBL/GenBank/DDBJ databases">
        <title>Tamlana sargassums sp. nov., and Tamlana laminarinivorans sp. nov., two new bacteria isolated from the brown alga.</title>
        <authorList>
            <person name="Li J."/>
        </authorList>
    </citation>
    <scope>NUCLEOTIDE SEQUENCE</scope>
    <source>
        <strain evidence="17">62-3</strain>
    </source>
</reference>
<keyword evidence="10 13" id="KW-0342">GTP-binding</keyword>
<evidence type="ECO:0000256" key="5">
    <source>
        <dbReference type="ARBA" id="ARBA00022692"/>
    </source>
</evidence>
<dbReference type="PROSITE" id="PS51711">
    <property type="entry name" value="G_FEOB"/>
    <property type="match status" value="1"/>
</dbReference>
<keyword evidence="6 13" id="KW-0547">Nucleotide-binding</keyword>
<evidence type="ECO:0000313" key="18">
    <source>
        <dbReference type="Proteomes" id="UP001139286"/>
    </source>
</evidence>
<evidence type="ECO:0000256" key="7">
    <source>
        <dbReference type="ARBA" id="ARBA00022989"/>
    </source>
</evidence>
<dbReference type="Pfam" id="PF02421">
    <property type="entry name" value="FeoB_N"/>
    <property type="match status" value="1"/>
</dbReference>
<name>A0A9X1I5X4_9FLAO</name>
<keyword evidence="4 15" id="KW-0410">Iron transport</keyword>
<accession>A0A9X1I5X4</accession>
<comment type="subcellular location">
    <subcellularLocation>
        <location evidence="15">Cell inner membrane</location>
        <topology evidence="15">Multi-pass membrane protein</topology>
    </subcellularLocation>
    <subcellularLocation>
        <location evidence="1">Cell membrane</location>
        <topology evidence="1">Multi-pass membrane protein</topology>
    </subcellularLocation>
</comment>
<evidence type="ECO:0000256" key="11">
    <source>
        <dbReference type="ARBA" id="ARBA00023136"/>
    </source>
</evidence>
<dbReference type="InterPro" id="IPR011642">
    <property type="entry name" value="Gate_dom"/>
</dbReference>
<dbReference type="InterPro" id="IPR030389">
    <property type="entry name" value="G_FEOB_dom"/>
</dbReference>
<feature type="binding site" evidence="14">
    <location>
        <position position="25"/>
    </location>
    <ligand>
        <name>Mg(2+)</name>
        <dbReference type="ChEBI" id="CHEBI:18420"/>
        <label>2</label>
    </ligand>
</feature>
<keyword evidence="11 15" id="KW-0472">Membrane</keyword>
<feature type="transmembrane region" description="Helical" evidence="15">
    <location>
        <begin position="510"/>
        <end position="529"/>
    </location>
</feature>
<feature type="binding site" evidence="13">
    <location>
        <begin position="36"/>
        <end position="40"/>
    </location>
    <ligand>
        <name>GTP</name>
        <dbReference type="ChEBI" id="CHEBI:37565"/>
        <label>1</label>
    </ligand>
</feature>
<dbReference type="EMBL" id="JAJAPX010000001">
    <property type="protein sequence ID" value="MCB4807430.1"/>
    <property type="molecule type" value="Genomic_DNA"/>
</dbReference>
<evidence type="ECO:0000256" key="1">
    <source>
        <dbReference type="ARBA" id="ARBA00004651"/>
    </source>
</evidence>
<dbReference type="PANTHER" id="PTHR43185">
    <property type="entry name" value="FERROUS IRON TRANSPORT PROTEIN B"/>
    <property type="match status" value="1"/>
</dbReference>
<dbReference type="RefSeq" id="WP_226694881.1">
    <property type="nucleotide sequence ID" value="NZ_JAJAPX010000001.1"/>
</dbReference>
<evidence type="ECO:0000256" key="3">
    <source>
        <dbReference type="ARBA" id="ARBA00022475"/>
    </source>
</evidence>